<dbReference type="Gene3D" id="3.90.245.10">
    <property type="entry name" value="Ribonucleoside hydrolase-like"/>
    <property type="match status" value="1"/>
</dbReference>
<evidence type="ECO:0000256" key="1">
    <source>
        <dbReference type="ARBA" id="ARBA00022801"/>
    </source>
</evidence>
<dbReference type="RefSeq" id="WP_239526653.1">
    <property type="nucleotide sequence ID" value="NZ_BAAAUM010000001.1"/>
</dbReference>
<dbReference type="AlphaFoldDB" id="A0A9W6M903"/>
<evidence type="ECO:0000313" key="4">
    <source>
        <dbReference type="EMBL" id="GLK01776.1"/>
    </source>
</evidence>
<reference evidence="4" key="2">
    <citation type="submission" date="2023-01" db="EMBL/GenBank/DDBJ databases">
        <authorList>
            <person name="Sun Q."/>
            <person name="Evtushenko L."/>
        </authorList>
    </citation>
    <scope>NUCLEOTIDE SEQUENCE</scope>
    <source>
        <strain evidence="4">VKM Ac-1958</strain>
    </source>
</reference>
<dbReference type="GO" id="GO:0005829">
    <property type="term" value="C:cytosol"/>
    <property type="evidence" value="ECO:0007669"/>
    <property type="project" value="TreeGrafter"/>
</dbReference>
<dbReference type="PANTHER" id="PTHR12304:SF4">
    <property type="entry name" value="URIDINE NUCLEOSIDASE"/>
    <property type="match status" value="1"/>
</dbReference>
<dbReference type="Proteomes" id="UP001142325">
    <property type="component" value="Unassembled WGS sequence"/>
</dbReference>
<gene>
    <name evidence="4" type="ORF">GCM10017596_14910</name>
</gene>
<accession>A0A9W6M903</accession>
<dbReference type="InterPro" id="IPR001910">
    <property type="entry name" value="Inosine/uridine_hydrolase_dom"/>
</dbReference>
<dbReference type="InterPro" id="IPR023186">
    <property type="entry name" value="IUNH"/>
</dbReference>
<keyword evidence="5" id="KW-1185">Reference proteome</keyword>
<name>A0A9W6M903_9MICO</name>
<feature type="domain" description="Inosine/uridine-preferring nucleoside hydrolase" evidence="3">
    <location>
        <begin position="8"/>
        <end position="312"/>
    </location>
</feature>
<keyword evidence="1 4" id="KW-0378">Hydrolase</keyword>
<keyword evidence="2" id="KW-0326">Glycosidase</keyword>
<dbReference type="EMBL" id="BSET01000001">
    <property type="protein sequence ID" value="GLK01776.1"/>
    <property type="molecule type" value="Genomic_DNA"/>
</dbReference>
<evidence type="ECO:0000313" key="5">
    <source>
        <dbReference type="Proteomes" id="UP001142325"/>
    </source>
</evidence>
<protein>
    <submittedName>
        <fullName evidence="4">Nucleoside hydrolase</fullName>
    </submittedName>
</protein>
<dbReference type="InterPro" id="IPR036452">
    <property type="entry name" value="Ribo_hydro-like"/>
</dbReference>
<dbReference type="GO" id="GO:0008477">
    <property type="term" value="F:purine nucleosidase activity"/>
    <property type="evidence" value="ECO:0007669"/>
    <property type="project" value="TreeGrafter"/>
</dbReference>
<comment type="caution">
    <text evidence="4">The sequence shown here is derived from an EMBL/GenBank/DDBJ whole genome shotgun (WGS) entry which is preliminary data.</text>
</comment>
<dbReference type="PANTHER" id="PTHR12304">
    <property type="entry name" value="INOSINE-URIDINE PREFERRING NUCLEOSIDE HYDROLASE"/>
    <property type="match status" value="1"/>
</dbReference>
<proteinExistence type="predicted"/>
<evidence type="ECO:0000256" key="2">
    <source>
        <dbReference type="ARBA" id="ARBA00023295"/>
    </source>
</evidence>
<organism evidence="4 5">
    <name type="scientific">Microbacterium keratanolyticum</name>
    <dbReference type="NCBI Taxonomy" id="67574"/>
    <lineage>
        <taxon>Bacteria</taxon>
        <taxon>Bacillati</taxon>
        <taxon>Actinomycetota</taxon>
        <taxon>Actinomycetes</taxon>
        <taxon>Micrococcales</taxon>
        <taxon>Microbacteriaceae</taxon>
        <taxon>Microbacterium</taxon>
    </lineage>
</organism>
<dbReference type="GO" id="GO:0006152">
    <property type="term" value="P:purine nucleoside catabolic process"/>
    <property type="evidence" value="ECO:0007669"/>
    <property type="project" value="TreeGrafter"/>
</dbReference>
<dbReference type="Pfam" id="PF01156">
    <property type="entry name" value="IU_nuc_hydro"/>
    <property type="match status" value="1"/>
</dbReference>
<reference evidence="4" key="1">
    <citation type="journal article" date="2014" name="Int. J. Syst. Evol. Microbiol.">
        <title>Complete genome sequence of Corynebacterium casei LMG S-19264T (=DSM 44701T), isolated from a smear-ripened cheese.</title>
        <authorList>
            <consortium name="US DOE Joint Genome Institute (JGI-PGF)"/>
            <person name="Walter F."/>
            <person name="Albersmeier A."/>
            <person name="Kalinowski J."/>
            <person name="Ruckert C."/>
        </authorList>
    </citation>
    <scope>NUCLEOTIDE SEQUENCE</scope>
    <source>
        <strain evidence="4">VKM Ac-1958</strain>
    </source>
</reference>
<sequence>MPANSIPVILDVDTGIDDALALLLAVRHPALDVRAVTCVGGNVPLAQVVENTLGVLALAGGEDIPVAAGMSAPLIEPARDASYVHGENGVADLRFPAHTMSPVPVHAVELLRRTLMDADEPLTIIALAPLTNIAVLLRMHPEVTNKIERILFMGGAVGAGNATAAAEFNIWHDPEAADIVVRSGVPTTMYGLEPFYRVCCDAETIASFDGATDPVGATVGALLRHLAQVTEDEARIVHPSGAAIGDAGAVCAVIDPAGVTVRRAPVSVALHDVQTRGQTVVDLRSGLGAGGEVTKDAQGNIDVVLEVDGDRYARLFLDAVC</sequence>
<dbReference type="CDD" id="cd02651">
    <property type="entry name" value="nuc_hydro_IU_UC_XIUA"/>
    <property type="match status" value="1"/>
</dbReference>
<dbReference type="SUPFAM" id="SSF53590">
    <property type="entry name" value="Nucleoside hydrolase"/>
    <property type="match status" value="1"/>
</dbReference>
<evidence type="ECO:0000259" key="3">
    <source>
        <dbReference type="Pfam" id="PF01156"/>
    </source>
</evidence>